<keyword evidence="1" id="KW-0812">Transmembrane</keyword>
<keyword evidence="1" id="KW-0472">Membrane</keyword>
<evidence type="ECO:0000313" key="4">
    <source>
        <dbReference type="Proteomes" id="UP001060414"/>
    </source>
</evidence>
<feature type="transmembrane region" description="Helical" evidence="1">
    <location>
        <begin position="465"/>
        <end position="483"/>
    </location>
</feature>
<feature type="domain" description="NAD(P)-binding" evidence="2">
    <location>
        <begin position="15"/>
        <end position="157"/>
    </location>
</feature>
<evidence type="ECO:0000256" key="1">
    <source>
        <dbReference type="SAM" id="Phobius"/>
    </source>
</evidence>
<proteinExistence type="predicted"/>
<dbReference type="SUPFAM" id="SSF51735">
    <property type="entry name" value="NAD(P)-binding Rossmann-fold domains"/>
    <property type="match status" value="1"/>
</dbReference>
<dbReference type="Pfam" id="PF13460">
    <property type="entry name" value="NAD_binding_10"/>
    <property type="match status" value="1"/>
</dbReference>
<dbReference type="PANTHER" id="PTHR12126:SF11">
    <property type="entry name" value="NADH DEHYDROGENASE [UBIQUINONE] 1 ALPHA SUBCOMPLEX SUBUNIT 9, MITOCHONDRIAL"/>
    <property type="match status" value="1"/>
</dbReference>
<sequence>MASEAKAEKPILVTGATGYIGGRLVPRLLDAGYPVRAMVRNPEKVRGRAWAARSGVELTQGDVFDPASLVAAAHGCRAAYYLVHSMNPRADDFSRADRQAAQNMAAAAEQEGLEQIIYLSGLGEEGEGLSKHLRSRAEVARVLRQGATPVTVLRAAMIIGSGSASFEILRYLVERLPVMITPRWIDTPCQPIAVRNVLAYLVGCLACPRAVGETFDIGQPEIISYRRLMHIYAEEAGLRRRLIFPVPVLTPRLSSYWIHLVTPVPASLARPLAEGLRNEVVCRDHRIRDLIPQDLLDARQAIRAALEKTQRREVETSWSDAGAAPAAEWGFDHDPAWAGGTLFQDLRRILVEADAPTVWRQVLRLGGQCGWNCGDWLWRVRGLIDRLLGGVGLRRTQPSGAEPRVGDTLDFWRVAEVEPERRLLLVAEMKLPGRATLEFELRQQPTGQTELRQINRFVPRGLGGIIYWYLVTPFHALVFRGLLQGIARQAEAKAASNMRPEG</sequence>
<dbReference type="InterPro" id="IPR021295">
    <property type="entry name" value="DUF2867"/>
</dbReference>
<dbReference type="CDD" id="cd05245">
    <property type="entry name" value="SDR_a2"/>
    <property type="match status" value="1"/>
</dbReference>
<protein>
    <submittedName>
        <fullName evidence="3">SDR family oxidoreductase</fullName>
    </submittedName>
</protein>
<dbReference type="Gene3D" id="3.40.50.720">
    <property type="entry name" value="NAD(P)-binding Rossmann-like Domain"/>
    <property type="match status" value="1"/>
</dbReference>
<dbReference type="SUPFAM" id="SSF55961">
    <property type="entry name" value="Bet v1-like"/>
    <property type="match status" value="1"/>
</dbReference>
<dbReference type="EMBL" id="CP092109">
    <property type="protein sequence ID" value="UWZ81044.1"/>
    <property type="molecule type" value="Genomic_DNA"/>
</dbReference>
<accession>A0ABY5ZR98</accession>
<dbReference type="Pfam" id="PF11066">
    <property type="entry name" value="DUF2867"/>
    <property type="match status" value="1"/>
</dbReference>
<dbReference type="InterPro" id="IPR016040">
    <property type="entry name" value="NAD(P)-bd_dom"/>
</dbReference>
<gene>
    <name evidence="3" type="ORF">L9S41_06530</name>
</gene>
<dbReference type="Proteomes" id="UP001060414">
    <property type="component" value="Chromosome"/>
</dbReference>
<dbReference type="InterPro" id="IPR036291">
    <property type="entry name" value="NAD(P)-bd_dom_sf"/>
</dbReference>
<keyword evidence="4" id="KW-1185">Reference proteome</keyword>
<organism evidence="3 4">
    <name type="scientific">Geoalkalibacter halelectricus</name>
    <dbReference type="NCBI Taxonomy" id="2847045"/>
    <lineage>
        <taxon>Bacteria</taxon>
        <taxon>Pseudomonadati</taxon>
        <taxon>Thermodesulfobacteriota</taxon>
        <taxon>Desulfuromonadia</taxon>
        <taxon>Desulfuromonadales</taxon>
        <taxon>Geoalkalibacteraceae</taxon>
        <taxon>Geoalkalibacter</taxon>
    </lineage>
</organism>
<dbReference type="PANTHER" id="PTHR12126">
    <property type="entry name" value="NADH-UBIQUINONE OXIDOREDUCTASE 39 KDA SUBUNIT-RELATED"/>
    <property type="match status" value="1"/>
</dbReference>
<reference evidence="3" key="1">
    <citation type="journal article" date="2022" name="Environ. Microbiol.">
        <title>Geoalkalibacter halelectricus SAP #1 sp. nov. possessing extracellular electron transfer and mineral#reducing capabilities from a haloalkaline environment.</title>
        <authorList>
            <person name="Yadav S."/>
            <person name="Singh R."/>
            <person name="Sundharam S.S."/>
            <person name="Chaudhary S."/>
            <person name="Krishnamurthi S."/>
            <person name="Patil S.A."/>
        </authorList>
    </citation>
    <scope>NUCLEOTIDE SEQUENCE</scope>
    <source>
        <strain evidence="3">SAP-1</strain>
    </source>
</reference>
<dbReference type="InterPro" id="IPR051207">
    <property type="entry name" value="ComplexI_NDUFA9_subunit"/>
</dbReference>
<evidence type="ECO:0000259" key="2">
    <source>
        <dbReference type="Pfam" id="PF13460"/>
    </source>
</evidence>
<name>A0ABY5ZR98_9BACT</name>
<keyword evidence="1" id="KW-1133">Transmembrane helix</keyword>
<dbReference type="RefSeq" id="WP_260749414.1">
    <property type="nucleotide sequence ID" value="NZ_CP092109.1"/>
</dbReference>
<evidence type="ECO:0000313" key="3">
    <source>
        <dbReference type="EMBL" id="UWZ81044.1"/>
    </source>
</evidence>